<feature type="region of interest" description="Disordered" evidence="1">
    <location>
        <begin position="123"/>
        <end position="166"/>
    </location>
</feature>
<dbReference type="Proteomes" id="UP000554482">
    <property type="component" value="Unassembled WGS sequence"/>
</dbReference>
<evidence type="ECO:0000256" key="1">
    <source>
        <dbReference type="SAM" id="MobiDB-lite"/>
    </source>
</evidence>
<gene>
    <name evidence="2" type="ORF">FRX31_031729</name>
</gene>
<dbReference type="AlphaFoldDB" id="A0A7J6V140"/>
<reference evidence="2 3" key="1">
    <citation type="submission" date="2020-06" db="EMBL/GenBank/DDBJ databases">
        <title>Transcriptomic and genomic resources for Thalictrum thalictroides and T. hernandezii: Facilitating candidate gene discovery in an emerging model plant lineage.</title>
        <authorList>
            <person name="Arias T."/>
            <person name="Riano-Pachon D.M."/>
            <person name="Di Stilio V.S."/>
        </authorList>
    </citation>
    <scope>NUCLEOTIDE SEQUENCE [LARGE SCALE GENOMIC DNA]</scope>
    <source>
        <strain evidence="3">cv. WT478/WT964</strain>
        <tissue evidence="2">Leaves</tissue>
    </source>
</reference>
<name>A0A7J6V140_THATH</name>
<keyword evidence="3" id="KW-1185">Reference proteome</keyword>
<sequence>MNVRFIDDKDKHFAIFDNLKQLGEVDEMGEKSDDSDEHFHQLLENPNQSIEVEIDRNVVAINDVEMTSSNHTYDNEQNDEVEGLDSQSVVNHVENISSPKLAAQEAQAIKARLAELEANRKDILQGRDSFKTPNLKSKKDKGKGPERDIAPPNTRARKGALINPPG</sequence>
<organism evidence="2 3">
    <name type="scientific">Thalictrum thalictroides</name>
    <name type="common">Rue-anemone</name>
    <name type="synonym">Anemone thalictroides</name>
    <dbReference type="NCBI Taxonomy" id="46969"/>
    <lineage>
        <taxon>Eukaryota</taxon>
        <taxon>Viridiplantae</taxon>
        <taxon>Streptophyta</taxon>
        <taxon>Embryophyta</taxon>
        <taxon>Tracheophyta</taxon>
        <taxon>Spermatophyta</taxon>
        <taxon>Magnoliopsida</taxon>
        <taxon>Ranunculales</taxon>
        <taxon>Ranunculaceae</taxon>
        <taxon>Thalictroideae</taxon>
        <taxon>Thalictrum</taxon>
    </lineage>
</organism>
<protein>
    <submittedName>
        <fullName evidence="2">Uncharacterized protein</fullName>
    </submittedName>
</protein>
<comment type="caution">
    <text evidence="2">The sequence shown here is derived from an EMBL/GenBank/DDBJ whole genome shotgun (WGS) entry which is preliminary data.</text>
</comment>
<evidence type="ECO:0000313" key="2">
    <source>
        <dbReference type="EMBL" id="KAF5178689.1"/>
    </source>
</evidence>
<evidence type="ECO:0000313" key="3">
    <source>
        <dbReference type="Proteomes" id="UP000554482"/>
    </source>
</evidence>
<dbReference type="EMBL" id="JABWDY010039747">
    <property type="protein sequence ID" value="KAF5178689.1"/>
    <property type="molecule type" value="Genomic_DNA"/>
</dbReference>
<accession>A0A7J6V140</accession>
<proteinExistence type="predicted"/>